<dbReference type="EMBL" id="QFFM01000011">
    <property type="protein sequence ID" value="PWG65911.1"/>
    <property type="molecule type" value="Genomic_DNA"/>
</dbReference>
<feature type="chain" id="PRO_5015631127" description="SLH domain-containing protein" evidence="2">
    <location>
        <begin position="34"/>
        <end position="856"/>
    </location>
</feature>
<proteinExistence type="predicted"/>
<dbReference type="InterPro" id="IPR001119">
    <property type="entry name" value="SLH_dom"/>
</dbReference>
<feature type="signal peptide" evidence="2">
    <location>
        <begin position="1"/>
        <end position="33"/>
    </location>
</feature>
<feature type="domain" description="SLH" evidence="3">
    <location>
        <begin position="664"/>
        <end position="726"/>
    </location>
</feature>
<evidence type="ECO:0000259" key="3">
    <source>
        <dbReference type="PROSITE" id="PS51272"/>
    </source>
</evidence>
<keyword evidence="2" id="KW-0732">Signal</keyword>
<evidence type="ECO:0000256" key="1">
    <source>
        <dbReference type="ARBA" id="ARBA00004196"/>
    </source>
</evidence>
<feature type="domain" description="SLH" evidence="3">
    <location>
        <begin position="727"/>
        <end position="793"/>
    </location>
</feature>
<dbReference type="InterPro" id="IPR042229">
    <property type="entry name" value="Listeria/Bacterioides_rpt_sf"/>
</dbReference>
<accession>A0A2U2N9P6</accession>
<dbReference type="RefSeq" id="WP_109056987.1">
    <property type="nucleotide sequence ID" value="NZ_QFFM01000011.1"/>
</dbReference>
<dbReference type="GO" id="GO:0030313">
    <property type="term" value="C:cell envelope"/>
    <property type="evidence" value="ECO:0007669"/>
    <property type="project" value="UniProtKB-SubCell"/>
</dbReference>
<name>A0A2U2N9P6_9BIFI</name>
<sequence>MTGNTKVWRAPLAGLASVAMIATMGVAASTANAAPSYQYPDVKVTLDPNGGEFAPSVSGLQSDGTVKLTDARDNVTDGYYYADGVFEDLYSTYGFDGTNGSTSDANILWDGQGARRFSGWYTEKTGGQAVDPTAALTDGTTLYAHWSQGASSTDESEDAVHFDTDGKVTSTNPDGISNVVTVDNTGRNVYVFLADGDTLADWEVPSTDVTDYQVFDHWDGGTVATAKAGDTLKAVTVAGTKLTINRTASNDPSVQFDLYKDGVKATTAGSISFDVPRQSTLAGWQAITPSSKKLATGWSVDAGDGFKDYAVTDQLPDVNDVTVAPKGPGIQATVVRVHKWNKTDVNERYFIASGQTFTQSVGKALDDVKRANTTFLGWYDKAQPVTYNDVSGQVTVYNDDFFEGNLIRVYLLDKADPVQFSFDKAINQDNAGIDLYAGYDTEAPFTTITFDPNYSGADKISQKIYWGKKLADQVPSVTRSGYTLVGWYEVPNPADLTKQKLDTSVAADATTPAATTYYAVWSADSKYGVNGLLFNLARGYATGISDNKVEGKGYYASFTNSPSKPVALEANGRKDDNGVALYTNATKEHETSTFKFVVRNPGYVQTTWNAFVKSRDEVVVPALIKELKLAKDADIATVYEAVATKLSAEKADEINQQFAKVASDKASFPDVNYDDYGTHSDEITSLYKKGIVKGYADGTFGYGAKLARVDYIVWLYRAAGSPAVSSEASFSDVNATTVPNKDFRDAIAWAASEGITKGYADGTFAPYATLNRQDAMAFLYRAAGSPKFNESYADVKFSDVTPGDTANHSQAVLWAASNDIAKGYSGTVNYFGGYNTLVRQDAAAFLARTLDHGYID</sequence>
<comment type="caution">
    <text evidence="4">The sequence shown here is derived from an EMBL/GenBank/DDBJ whole genome shotgun (WGS) entry which is preliminary data.</text>
</comment>
<evidence type="ECO:0000313" key="5">
    <source>
        <dbReference type="Proteomes" id="UP000245876"/>
    </source>
</evidence>
<organism evidence="4 5">
    <name type="scientific">Bifidobacterium callitrichidarum</name>
    <dbReference type="NCBI Taxonomy" id="2052941"/>
    <lineage>
        <taxon>Bacteria</taxon>
        <taxon>Bacillati</taxon>
        <taxon>Actinomycetota</taxon>
        <taxon>Actinomycetes</taxon>
        <taxon>Bifidobacteriales</taxon>
        <taxon>Bifidobacteriaceae</taxon>
        <taxon>Bifidobacterium</taxon>
    </lineage>
</organism>
<dbReference type="OrthoDB" id="3238677at2"/>
<dbReference type="Proteomes" id="UP000245876">
    <property type="component" value="Unassembled WGS sequence"/>
</dbReference>
<dbReference type="PROSITE" id="PS51272">
    <property type="entry name" value="SLH"/>
    <property type="match status" value="2"/>
</dbReference>
<evidence type="ECO:0000256" key="2">
    <source>
        <dbReference type="SAM" id="SignalP"/>
    </source>
</evidence>
<comment type="subcellular location">
    <subcellularLocation>
        <location evidence="1">Cell envelope</location>
    </subcellularLocation>
</comment>
<reference evidence="4 5" key="1">
    <citation type="journal article" date="2018" name="Int. J. Syst. Evol. Microbiol.">
        <title>Bifidobacterium callitrichidarum sp. nov. from the faeces of the emperor tamarin (Saguinus imperator).</title>
        <authorList>
            <person name="Modesto M."/>
            <person name="Michelini S."/>
            <person name="Sansosti M.C."/>
            <person name="De Filippo C."/>
            <person name="Cavalieri D."/>
            <person name="Qvirist L."/>
            <person name="Andlid T."/>
            <person name="Spiezio C."/>
            <person name="Sandri C."/>
            <person name="Pascarelli S."/>
            <person name="Sgorbati B."/>
            <person name="Mattarelli P."/>
        </authorList>
    </citation>
    <scope>NUCLEOTIDE SEQUENCE [LARGE SCALE GENOMIC DNA]</scope>
    <source>
        <strain evidence="4 5">TRI 5</strain>
    </source>
</reference>
<dbReference type="Gene3D" id="2.60.40.4270">
    <property type="entry name" value="Listeria-Bacteroides repeat domain"/>
    <property type="match status" value="1"/>
</dbReference>
<dbReference type="AlphaFoldDB" id="A0A2U2N9P6"/>
<keyword evidence="5" id="KW-1185">Reference proteome</keyword>
<protein>
    <recommendedName>
        <fullName evidence="3">SLH domain-containing protein</fullName>
    </recommendedName>
</protein>
<dbReference type="Pfam" id="PF09479">
    <property type="entry name" value="Flg_new"/>
    <property type="match status" value="2"/>
</dbReference>
<dbReference type="InterPro" id="IPR013378">
    <property type="entry name" value="InlB-like_B-rpt"/>
</dbReference>
<dbReference type="Pfam" id="PF00395">
    <property type="entry name" value="SLH"/>
    <property type="match status" value="2"/>
</dbReference>
<gene>
    <name evidence="4" type="ORF">DF196_06085</name>
</gene>
<evidence type="ECO:0000313" key="4">
    <source>
        <dbReference type="EMBL" id="PWG65911.1"/>
    </source>
</evidence>